<protein>
    <recommendedName>
        <fullName evidence="1">DUF4842 domain-containing protein</fullName>
    </recommendedName>
</protein>
<sequence length="747" mass="79185">MYNRKSLNLFLVGLAGITLFGASCSKVKDLYNETEKGSDSSTLLPGGGNISADFMWNSTRSVDVRVAVDDQFSGKYFYRIEIFDNDPTLASGANLLAAGQAKSGQDFVGKLMIPTIAKYIYLRETSPLGVAAVSMIEVGQQNTISVDGTKAGSSSKASVLRAATTTSALASSGLKAATVEATPVVVPSDAIALSGNSTISVESNKSYVVKSGVTFTGKIDANNGTSNVKIYIQGSWKNTSFELNLGSNNGLYITQAGSIDLVNVTQNTVGGFVNYGSASLSKMETKNNTLYVNYGTLTADKADITNGNFTNYGVATIQNLSSTTNGTVVRNEGTLTVQNATLTNATLEAVCHTVINSLTTNGATISVAQGALLSLDKLDAGGTKINLAASSILDVKTLAKFNSQSSTMTGPTSGQALARLKKVDVNNQWMAITYGGNLEVACSDHTANAQWSTYYVINSPAKLVPYDKSTVVIAGTSCNAGGNNASGGNPTDQTITEVNLGTYSYIFEDKWPAKGDYDMNDCVLDMNITKFQNTANKVTKVALKAKLRSIGASIRFSTAVQLDGIATGNVKNVTYSRKDLVGTALPLGANGTESGQTYAVLPLWDDAHKAFGVSDTRFISTQTGQYAPVEVLVTVEFNTPIDNFTYGTLNAFIVNFNQNLAGRNEVHLVGYKATDKINKSLVLKETGNLLSTTDPFKTKANEPFGLLVPVSFVYPSEGQAITTAYPLFESWATSGGSQNTDWYLHKK</sequence>
<accession>A0A420FHZ1</accession>
<feature type="domain" description="DUF4842" evidence="1">
    <location>
        <begin position="536"/>
        <end position="743"/>
    </location>
</feature>
<gene>
    <name evidence="2" type="ORF">BCY89_15290</name>
</gene>
<evidence type="ECO:0000313" key="3">
    <source>
        <dbReference type="Proteomes" id="UP000286402"/>
    </source>
</evidence>
<evidence type="ECO:0000313" key="2">
    <source>
        <dbReference type="EMBL" id="RKF32535.1"/>
    </source>
</evidence>
<comment type="caution">
    <text evidence="2">The sequence shown here is derived from an EMBL/GenBank/DDBJ whole genome shotgun (WGS) entry which is preliminary data.</text>
</comment>
<dbReference type="EMBL" id="MCAQ01000027">
    <property type="protein sequence ID" value="RKF32535.1"/>
    <property type="molecule type" value="Genomic_DNA"/>
</dbReference>
<organism evidence="2 3">
    <name type="scientific">Sphingobacterium siyangense</name>
    <dbReference type="NCBI Taxonomy" id="459529"/>
    <lineage>
        <taxon>Bacteria</taxon>
        <taxon>Pseudomonadati</taxon>
        <taxon>Bacteroidota</taxon>
        <taxon>Sphingobacteriia</taxon>
        <taxon>Sphingobacteriales</taxon>
        <taxon>Sphingobacteriaceae</taxon>
        <taxon>Sphingobacterium</taxon>
    </lineage>
</organism>
<dbReference type="Proteomes" id="UP000286402">
    <property type="component" value="Unassembled WGS sequence"/>
</dbReference>
<dbReference type="NCBIfam" id="TIGR04456">
    <property type="entry name" value="LruC_dom"/>
    <property type="match status" value="1"/>
</dbReference>
<evidence type="ECO:0000259" key="1">
    <source>
        <dbReference type="Pfam" id="PF16130"/>
    </source>
</evidence>
<reference evidence="2 3" key="1">
    <citation type="submission" date="2016-07" db="EMBL/GenBank/DDBJ databases">
        <title>Genome analysis of Sphingobacterium siyangense T12B17.</title>
        <authorList>
            <person name="Xu D."/>
            <person name="Su Y."/>
            <person name="Zheng S."/>
        </authorList>
    </citation>
    <scope>NUCLEOTIDE SEQUENCE [LARGE SCALE GENOMIC DNA]</scope>
    <source>
        <strain evidence="2 3">T12B17</strain>
    </source>
</reference>
<keyword evidence="3" id="KW-1185">Reference proteome</keyword>
<dbReference type="Pfam" id="PF16130">
    <property type="entry name" value="DUF4842"/>
    <property type="match status" value="1"/>
</dbReference>
<name>A0A420FHZ1_9SPHI</name>
<dbReference type="RefSeq" id="WP_120335799.1">
    <property type="nucleotide sequence ID" value="NZ_JBPFPY010000002.1"/>
</dbReference>
<dbReference type="PROSITE" id="PS51257">
    <property type="entry name" value="PROKAR_LIPOPROTEIN"/>
    <property type="match status" value="1"/>
</dbReference>
<dbReference type="AlphaFoldDB" id="A0A420FHZ1"/>
<proteinExistence type="predicted"/>
<dbReference type="InterPro" id="IPR031025">
    <property type="entry name" value="LruC_dom"/>
</dbReference>
<dbReference type="InterPro" id="IPR032295">
    <property type="entry name" value="DUF4842"/>
</dbReference>